<comment type="caution">
    <text evidence="5">The sequence shown here is derived from an EMBL/GenBank/DDBJ whole genome shotgun (WGS) entry which is preliminary data.</text>
</comment>
<feature type="transmembrane region" description="Helical" evidence="4">
    <location>
        <begin position="405"/>
        <end position="425"/>
    </location>
</feature>
<feature type="region of interest" description="Disordered" evidence="3">
    <location>
        <begin position="195"/>
        <end position="214"/>
    </location>
</feature>
<keyword evidence="6" id="KW-1185">Reference proteome</keyword>
<dbReference type="GO" id="GO:0090482">
    <property type="term" value="F:vitamin transmembrane transporter activity"/>
    <property type="evidence" value="ECO:0007669"/>
    <property type="project" value="InterPro"/>
</dbReference>
<comment type="subcellular location">
    <subcellularLocation>
        <location evidence="2">Membrane</location>
        <topology evidence="2">Multi-pass membrane protein</topology>
    </subcellularLocation>
</comment>
<feature type="transmembrane region" description="Helical" evidence="4">
    <location>
        <begin position="165"/>
        <end position="184"/>
    </location>
</feature>
<dbReference type="Proteomes" id="UP001196413">
    <property type="component" value="Unassembled WGS sequence"/>
</dbReference>
<evidence type="ECO:0000256" key="1">
    <source>
        <dbReference type="ARBA" id="ARBA00005773"/>
    </source>
</evidence>
<gene>
    <name evidence="5" type="primary">FOLT-1_2</name>
    <name evidence="5" type="ORF">KIN20_014229</name>
</gene>
<sequence length="439" mass="49698">MHWKATTILLCVYGVTKEFRPATPFLTPYLISDYKNFTLNEVYGMIFPFWTYSYMVFLVPVFFLTDILRYKPVIVLEGACLALTWALLVWGEGITQMRLMQIVFGTASAAEVAYYSYLYAIVNEKNYRRVTSYVRSAALTGKLLAYGLAQVLISTRTATYLTLNQISLAAVVCVFFIAIALPPVPSRCGRRKTLAEHSTTKPLDEQLREEGSTSDGDIRYNPKWGIQDYLVNVFRSFRIFKSNMVVLKWSLWWALASCGIFQLYNYIQSLWIEMQSDQDTIENGLVEVLHTVASAACSFLVQYVVIDWIRYGELVLALSSLLIAIVLAMISQTNHIWIAYCGYVCVTATYHALITIASYNIAHELGSINNGLVFGCNTFVAVVLQTGLTLFVVDVNGFNLDIRMQFVVYASYFVVVAVLFLIFFVHSRFTKLHSVAESD</sequence>
<dbReference type="Gene3D" id="1.20.1250.20">
    <property type="entry name" value="MFS general substrate transporter like domains"/>
    <property type="match status" value="1"/>
</dbReference>
<evidence type="ECO:0000256" key="4">
    <source>
        <dbReference type="SAM" id="Phobius"/>
    </source>
</evidence>
<comment type="similarity">
    <text evidence="1 2">Belongs to the reduced folate carrier (RFC) transporter (TC 2.A.48) family.</text>
</comment>
<dbReference type="InterPro" id="IPR036259">
    <property type="entry name" value="MFS_trans_sf"/>
</dbReference>
<feature type="transmembrane region" description="Helical" evidence="4">
    <location>
        <begin position="45"/>
        <end position="65"/>
    </location>
</feature>
<dbReference type="EMBL" id="JAHQIW010002830">
    <property type="protein sequence ID" value="KAJ1356496.1"/>
    <property type="molecule type" value="Genomic_DNA"/>
</dbReference>
<feature type="transmembrane region" description="Helical" evidence="4">
    <location>
        <begin position="371"/>
        <end position="393"/>
    </location>
</feature>
<evidence type="ECO:0000313" key="5">
    <source>
        <dbReference type="EMBL" id="KAJ1356496.1"/>
    </source>
</evidence>
<dbReference type="PIRSF" id="PIRSF028739">
    <property type="entry name" value="Folate_carrier"/>
    <property type="match status" value="1"/>
</dbReference>
<name>A0AAD5MVM6_PARTN</name>
<accession>A0AAD5MVM6</accession>
<dbReference type="SUPFAM" id="SSF103473">
    <property type="entry name" value="MFS general substrate transporter"/>
    <property type="match status" value="1"/>
</dbReference>
<feature type="transmembrane region" description="Helical" evidence="4">
    <location>
        <begin position="72"/>
        <end position="90"/>
    </location>
</feature>
<reference evidence="5" key="1">
    <citation type="submission" date="2021-06" db="EMBL/GenBank/DDBJ databases">
        <title>Parelaphostrongylus tenuis whole genome reference sequence.</title>
        <authorList>
            <person name="Garwood T.J."/>
            <person name="Larsen P.A."/>
            <person name="Fountain-Jones N.M."/>
            <person name="Garbe J.R."/>
            <person name="Macchietto M.G."/>
            <person name="Kania S.A."/>
            <person name="Gerhold R.W."/>
            <person name="Richards J.E."/>
            <person name="Wolf T.M."/>
        </authorList>
    </citation>
    <scope>NUCLEOTIDE SEQUENCE</scope>
    <source>
        <strain evidence="5">MNPRO001-30</strain>
        <tissue evidence="5">Meninges</tissue>
    </source>
</reference>
<dbReference type="Pfam" id="PF01770">
    <property type="entry name" value="Folate_carrier"/>
    <property type="match status" value="1"/>
</dbReference>
<dbReference type="GO" id="GO:0005886">
    <property type="term" value="C:plasma membrane"/>
    <property type="evidence" value="ECO:0007669"/>
    <property type="project" value="UniProtKB-UniRule"/>
</dbReference>
<organism evidence="5 6">
    <name type="scientific">Parelaphostrongylus tenuis</name>
    <name type="common">Meningeal worm</name>
    <dbReference type="NCBI Taxonomy" id="148309"/>
    <lineage>
        <taxon>Eukaryota</taxon>
        <taxon>Metazoa</taxon>
        <taxon>Ecdysozoa</taxon>
        <taxon>Nematoda</taxon>
        <taxon>Chromadorea</taxon>
        <taxon>Rhabditida</taxon>
        <taxon>Rhabditina</taxon>
        <taxon>Rhabditomorpha</taxon>
        <taxon>Strongyloidea</taxon>
        <taxon>Metastrongylidae</taxon>
        <taxon>Parelaphostrongylus</taxon>
    </lineage>
</organism>
<proteinExistence type="inferred from homology"/>
<evidence type="ECO:0000313" key="6">
    <source>
        <dbReference type="Proteomes" id="UP001196413"/>
    </source>
</evidence>
<evidence type="ECO:0000256" key="3">
    <source>
        <dbReference type="SAM" id="MobiDB-lite"/>
    </source>
</evidence>
<keyword evidence="2" id="KW-0813">Transport</keyword>
<evidence type="ECO:0000256" key="2">
    <source>
        <dbReference type="PIRNR" id="PIRNR028739"/>
    </source>
</evidence>
<keyword evidence="4" id="KW-0812">Transmembrane</keyword>
<dbReference type="PANTHER" id="PTHR10686">
    <property type="entry name" value="FOLATE TRANSPORTER"/>
    <property type="match status" value="1"/>
</dbReference>
<feature type="transmembrane region" description="Helical" evidence="4">
    <location>
        <begin position="245"/>
        <end position="264"/>
    </location>
</feature>
<dbReference type="InterPro" id="IPR002666">
    <property type="entry name" value="Folate_carrier"/>
</dbReference>
<feature type="transmembrane region" description="Helical" evidence="4">
    <location>
        <begin position="337"/>
        <end position="359"/>
    </location>
</feature>
<dbReference type="AlphaFoldDB" id="A0AAD5MVM6"/>
<keyword evidence="4" id="KW-1133">Transmembrane helix</keyword>
<protein>
    <submittedName>
        <fullName evidence="5">Reduced folate carrier</fullName>
    </submittedName>
</protein>
<feature type="transmembrane region" description="Helical" evidence="4">
    <location>
        <begin position="133"/>
        <end position="153"/>
    </location>
</feature>
<feature type="transmembrane region" description="Helical" evidence="4">
    <location>
        <begin position="313"/>
        <end position="331"/>
    </location>
</feature>
<dbReference type="PANTHER" id="PTHR10686:SF20">
    <property type="entry name" value="FOLATE TRANSPORTER 1"/>
    <property type="match status" value="1"/>
</dbReference>
<dbReference type="NCBIfam" id="TIGR00806">
    <property type="entry name" value="rfc"/>
    <property type="match status" value="1"/>
</dbReference>
<keyword evidence="2 4" id="KW-0472">Membrane</keyword>
<feature type="transmembrane region" description="Helical" evidence="4">
    <location>
        <begin position="102"/>
        <end position="121"/>
    </location>
</feature>